<dbReference type="STRING" id="1255658.FM114_13605"/>
<dbReference type="SUPFAM" id="SSF53822">
    <property type="entry name" value="Periplasmic binding protein-like I"/>
    <property type="match status" value="1"/>
</dbReference>
<dbReference type="PANTHER" id="PTHR30146:SF148">
    <property type="entry name" value="HTH-TYPE TRANSCRIPTIONAL REPRESSOR PURR-RELATED"/>
    <property type="match status" value="1"/>
</dbReference>
<organism evidence="6 7">
    <name type="scientific">Luteococcus japonicus LSP_Lj1</name>
    <dbReference type="NCBI Taxonomy" id="1255658"/>
    <lineage>
        <taxon>Bacteria</taxon>
        <taxon>Bacillati</taxon>
        <taxon>Actinomycetota</taxon>
        <taxon>Actinomycetes</taxon>
        <taxon>Propionibacteriales</taxon>
        <taxon>Propionibacteriaceae</taxon>
        <taxon>Luteococcus</taxon>
    </lineage>
</organism>
<name>A0A1R4KEL7_9ACTN</name>
<dbReference type="InterPro" id="IPR046335">
    <property type="entry name" value="LacI/GalR-like_sensor"/>
</dbReference>
<dbReference type="GO" id="GO:0003700">
    <property type="term" value="F:DNA-binding transcription factor activity"/>
    <property type="evidence" value="ECO:0007669"/>
    <property type="project" value="TreeGrafter"/>
</dbReference>
<evidence type="ECO:0000256" key="2">
    <source>
        <dbReference type="ARBA" id="ARBA00023015"/>
    </source>
</evidence>
<keyword evidence="4" id="KW-0804">Transcription</keyword>
<keyword evidence="2" id="KW-0805">Transcription regulation</keyword>
<proteinExistence type="predicted"/>
<dbReference type="EMBL" id="FUKQ01000049">
    <property type="protein sequence ID" value="SJN42642.1"/>
    <property type="molecule type" value="Genomic_DNA"/>
</dbReference>
<keyword evidence="1" id="KW-0678">Repressor</keyword>
<dbReference type="Proteomes" id="UP000188342">
    <property type="component" value="Unassembled WGS sequence"/>
</dbReference>
<gene>
    <name evidence="6" type="ORF">FM114_13605</name>
</gene>
<sequence>MHEDPIVDGRSTVEGGRRAALQLLRRKNPPAGVLCGNNNMTLGFMEALKVEGVRAPGDIGFVSFDDLEWSELMELGVTAVSQPFHAIGSRAVKMALDRIADPGRPPRTLRLDCYIEHRSSCGCP</sequence>
<feature type="domain" description="Transcriptional regulator LacI/GalR-like sensor" evidence="5">
    <location>
        <begin position="11"/>
        <end position="121"/>
    </location>
</feature>
<keyword evidence="3" id="KW-0238">DNA-binding</keyword>
<dbReference type="InterPro" id="IPR028082">
    <property type="entry name" value="Peripla_BP_I"/>
</dbReference>
<accession>A0A1R4KEL7</accession>
<dbReference type="PANTHER" id="PTHR30146">
    <property type="entry name" value="LACI-RELATED TRANSCRIPTIONAL REPRESSOR"/>
    <property type="match status" value="1"/>
</dbReference>
<evidence type="ECO:0000256" key="1">
    <source>
        <dbReference type="ARBA" id="ARBA00022491"/>
    </source>
</evidence>
<dbReference type="AlphaFoldDB" id="A0A1R4KEL7"/>
<dbReference type="Pfam" id="PF13377">
    <property type="entry name" value="Peripla_BP_3"/>
    <property type="match status" value="1"/>
</dbReference>
<evidence type="ECO:0000259" key="5">
    <source>
        <dbReference type="Pfam" id="PF13377"/>
    </source>
</evidence>
<dbReference type="Gene3D" id="3.40.50.2300">
    <property type="match status" value="2"/>
</dbReference>
<dbReference type="GO" id="GO:0000976">
    <property type="term" value="F:transcription cis-regulatory region binding"/>
    <property type="evidence" value="ECO:0007669"/>
    <property type="project" value="TreeGrafter"/>
</dbReference>
<reference evidence="6 7" key="1">
    <citation type="submission" date="2017-02" db="EMBL/GenBank/DDBJ databases">
        <authorList>
            <person name="Peterson S.W."/>
        </authorList>
    </citation>
    <scope>NUCLEOTIDE SEQUENCE [LARGE SCALE GENOMIC DNA]</scope>
    <source>
        <strain evidence="6 7">LSP_Lj1</strain>
    </source>
</reference>
<evidence type="ECO:0000256" key="3">
    <source>
        <dbReference type="ARBA" id="ARBA00023125"/>
    </source>
</evidence>
<dbReference type="CDD" id="cd06267">
    <property type="entry name" value="PBP1_LacI_sugar_binding-like"/>
    <property type="match status" value="1"/>
</dbReference>
<protein>
    <submittedName>
        <fullName evidence="6">Transcriptional regulator, LacI family</fullName>
    </submittedName>
</protein>
<evidence type="ECO:0000313" key="6">
    <source>
        <dbReference type="EMBL" id="SJN42642.1"/>
    </source>
</evidence>
<evidence type="ECO:0000256" key="4">
    <source>
        <dbReference type="ARBA" id="ARBA00023163"/>
    </source>
</evidence>
<keyword evidence="7" id="KW-1185">Reference proteome</keyword>
<evidence type="ECO:0000313" key="7">
    <source>
        <dbReference type="Proteomes" id="UP000188342"/>
    </source>
</evidence>